<dbReference type="SMART" id="SM00345">
    <property type="entry name" value="HTH_GNTR"/>
    <property type="match status" value="1"/>
</dbReference>
<evidence type="ECO:0000256" key="2">
    <source>
        <dbReference type="ARBA" id="ARBA00023125"/>
    </source>
</evidence>
<dbReference type="PROSITE" id="PS50949">
    <property type="entry name" value="HTH_GNTR"/>
    <property type="match status" value="1"/>
</dbReference>
<keyword evidence="6" id="KW-1185">Reference proteome</keyword>
<dbReference type="Gene3D" id="1.20.120.530">
    <property type="entry name" value="GntR ligand-binding domain-like"/>
    <property type="match status" value="1"/>
</dbReference>
<feature type="domain" description="HTH gntR-type" evidence="4">
    <location>
        <begin position="20"/>
        <end position="86"/>
    </location>
</feature>
<dbReference type="PANTHER" id="PTHR43537">
    <property type="entry name" value="TRANSCRIPTIONAL REGULATOR, GNTR FAMILY"/>
    <property type="match status" value="1"/>
</dbReference>
<dbReference type="Proteomes" id="UP000019151">
    <property type="component" value="Plasmid 2"/>
</dbReference>
<organism evidence="5 6">
    <name type="scientific">Gemmatirosa kalamazoonensis</name>
    <dbReference type="NCBI Taxonomy" id="861299"/>
    <lineage>
        <taxon>Bacteria</taxon>
        <taxon>Pseudomonadati</taxon>
        <taxon>Gemmatimonadota</taxon>
        <taxon>Gemmatimonadia</taxon>
        <taxon>Gemmatimonadales</taxon>
        <taxon>Gemmatimonadaceae</taxon>
        <taxon>Gemmatirosa</taxon>
    </lineage>
</organism>
<dbReference type="InterPro" id="IPR036388">
    <property type="entry name" value="WH-like_DNA-bd_sf"/>
</dbReference>
<dbReference type="EMBL" id="CP007130">
    <property type="protein sequence ID" value="AHG93625.1"/>
    <property type="molecule type" value="Genomic_DNA"/>
</dbReference>
<dbReference type="InterPro" id="IPR000485">
    <property type="entry name" value="AsnC-type_HTH_dom"/>
</dbReference>
<dbReference type="GO" id="GO:0043565">
    <property type="term" value="F:sequence-specific DNA binding"/>
    <property type="evidence" value="ECO:0007669"/>
    <property type="project" value="InterPro"/>
</dbReference>
<dbReference type="InterPro" id="IPR000524">
    <property type="entry name" value="Tscrpt_reg_HTH_GntR"/>
</dbReference>
<dbReference type="eggNOG" id="COG1802">
    <property type="taxonomic scope" value="Bacteria"/>
</dbReference>
<dbReference type="SMART" id="SM00895">
    <property type="entry name" value="FCD"/>
    <property type="match status" value="1"/>
</dbReference>
<sequence>MTQPSSTSSTSSTGDVAARGESISRAYDQLRELIVWGRLAPGTRVVESEIAERLGVSRTPARSALHRLQQEGYVTGGDRRLVVAPLTQNDGRELFHIVGLLESMAAREAADRPPEERATLAARMRALNAALDAEARLPRPDPMRIFDLDTALHRAYVEAGAGPRLVGLHDAIKPQAERYIRLYISALVDEIATSVVEHEQIVRAIESGDGEGARAATDTNWRNAAARLSSVIGAHGERGSW</sequence>
<name>W0RTI3_9BACT</name>
<dbReference type="OrthoDB" id="8114900at2"/>
<reference evidence="5 6" key="1">
    <citation type="journal article" date="2014" name="Genome Announc.">
        <title>Genome Sequence and Methylome of Soil Bacterium Gemmatirosa kalamazoonensis KBS708T, a Member of the Rarely Cultivated Gemmatimonadetes Phylum.</title>
        <authorList>
            <person name="Debruyn J.M."/>
            <person name="Radosevich M."/>
            <person name="Wommack K.E."/>
            <person name="Polson S.W."/>
            <person name="Hauser L.J."/>
            <person name="Fawaz M.N."/>
            <person name="Korlach J."/>
            <person name="Tsai Y.C."/>
        </authorList>
    </citation>
    <scope>NUCLEOTIDE SEQUENCE [LARGE SCALE GENOMIC DNA]</scope>
    <source>
        <strain evidence="5 6">KBS708</strain>
        <plasmid evidence="6">Plasmid 2</plasmid>
    </source>
</reference>
<dbReference type="RefSeq" id="WP_025414922.1">
    <property type="nucleotide sequence ID" value="NZ_CP007130.1"/>
</dbReference>
<dbReference type="SUPFAM" id="SSF46785">
    <property type="entry name" value="Winged helix' DNA-binding domain"/>
    <property type="match status" value="1"/>
</dbReference>
<dbReference type="CDD" id="cd07377">
    <property type="entry name" value="WHTH_GntR"/>
    <property type="match status" value="1"/>
</dbReference>
<evidence type="ECO:0000256" key="3">
    <source>
        <dbReference type="ARBA" id="ARBA00023163"/>
    </source>
</evidence>
<dbReference type="InterPro" id="IPR011711">
    <property type="entry name" value="GntR_C"/>
</dbReference>
<keyword evidence="2" id="KW-0238">DNA-binding</keyword>
<dbReference type="SUPFAM" id="SSF48008">
    <property type="entry name" value="GntR ligand-binding domain-like"/>
    <property type="match status" value="1"/>
</dbReference>
<dbReference type="Pfam" id="PF07729">
    <property type="entry name" value="FCD"/>
    <property type="match status" value="1"/>
</dbReference>
<proteinExistence type="predicted"/>
<dbReference type="InterPro" id="IPR008920">
    <property type="entry name" value="TF_FadR/GntR_C"/>
</dbReference>
<dbReference type="GO" id="GO:0003700">
    <property type="term" value="F:DNA-binding transcription factor activity"/>
    <property type="evidence" value="ECO:0007669"/>
    <property type="project" value="InterPro"/>
</dbReference>
<dbReference type="PRINTS" id="PR00035">
    <property type="entry name" value="HTHGNTR"/>
</dbReference>
<dbReference type="Pfam" id="PF00392">
    <property type="entry name" value="GntR"/>
    <property type="match status" value="1"/>
</dbReference>
<dbReference type="PANTHER" id="PTHR43537:SF5">
    <property type="entry name" value="UXU OPERON TRANSCRIPTIONAL REGULATOR"/>
    <property type="match status" value="1"/>
</dbReference>
<keyword evidence="3" id="KW-0804">Transcription</keyword>
<evidence type="ECO:0000313" key="5">
    <source>
        <dbReference type="EMBL" id="AHG93625.1"/>
    </source>
</evidence>
<evidence type="ECO:0000259" key="4">
    <source>
        <dbReference type="PROSITE" id="PS50949"/>
    </source>
</evidence>
<dbReference type="InterPro" id="IPR036390">
    <property type="entry name" value="WH_DNA-bd_sf"/>
</dbReference>
<dbReference type="Gene3D" id="1.10.10.10">
    <property type="entry name" value="Winged helix-like DNA-binding domain superfamily/Winged helix DNA-binding domain"/>
    <property type="match status" value="1"/>
</dbReference>
<gene>
    <name evidence="5" type="ORF">J421_6090</name>
</gene>
<evidence type="ECO:0000313" key="6">
    <source>
        <dbReference type="Proteomes" id="UP000019151"/>
    </source>
</evidence>
<dbReference type="AlphaFoldDB" id="W0RTI3"/>
<dbReference type="KEGG" id="gba:J421_6090"/>
<keyword evidence="1" id="KW-0805">Transcription regulation</keyword>
<evidence type="ECO:0000256" key="1">
    <source>
        <dbReference type="ARBA" id="ARBA00023015"/>
    </source>
</evidence>
<geneLocation type="plasmid" evidence="5 6">
    <name>2</name>
</geneLocation>
<keyword evidence="5" id="KW-0614">Plasmid</keyword>
<dbReference type="HOGENOM" id="CLU_017584_5_1_0"/>
<dbReference type="InParanoid" id="W0RTI3"/>
<accession>W0RTI3</accession>
<protein>
    <submittedName>
        <fullName evidence="5">GntR domain protein</fullName>
    </submittedName>
</protein>
<dbReference type="PRINTS" id="PR00033">
    <property type="entry name" value="HTHASNC"/>
</dbReference>